<accession>A0ABR9CWY1</accession>
<organism evidence="2 3">
    <name type="scientific">Methylomonas albis</name>
    <dbReference type="NCBI Taxonomy" id="1854563"/>
    <lineage>
        <taxon>Bacteria</taxon>
        <taxon>Pseudomonadati</taxon>
        <taxon>Pseudomonadota</taxon>
        <taxon>Gammaproteobacteria</taxon>
        <taxon>Methylococcales</taxon>
        <taxon>Methylococcaceae</taxon>
        <taxon>Methylomonas</taxon>
    </lineage>
</organism>
<keyword evidence="1" id="KW-1133">Transmembrane helix</keyword>
<dbReference type="RefSeq" id="WP_192373760.1">
    <property type="nucleotide sequence ID" value="NZ_CAJHIV010000001.1"/>
</dbReference>
<feature type="transmembrane region" description="Helical" evidence="1">
    <location>
        <begin position="64"/>
        <end position="86"/>
    </location>
</feature>
<dbReference type="EMBL" id="JACXSS010000001">
    <property type="protein sequence ID" value="MBD9355385.1"/>
    <property type="molecule type" value="Genomic_DNA"/>
</dbReference>
<comment type="caution">
    <text evidence="2">The sequence shown here is derived from an EMBL/GenBank/DDBJ whole genome shotgun (WGS) entry which is preliminary data.</text>
</comment>
<keyword evidence="1" id="KW-0472">Membrane</keyword>
<evidence type="ECO:0000256" key="1">
    <source>
        <dbReference type="SAM" id="Phobius"/>
    </source>
</evidence>
<proteinExistence type="predicted"/>
<dbReference type="Proteomes" id="UP000652176">
    <property type="component" value="Unassembled WGS sequence"/>
</dbReference>
<gene>
    <name evidence="2" type="ORF">IE877_05750</name>
</gene>
<keyword evidence="3" id="KW-1185">Reference proteome</keyword>
<name>A0ABR9CWY1_9GAMM</name>
<protein>
    <submittedName>
        <fullName evidence="2">Uncharacterized protein</fullName>
    </submittedName>
</protein>
<evidence type="ECO:0000313" key="3">
    <source>
        <dbReference type="Proteomes" id="UP000652176"/>
    </source>
</evidence>
<reference evidence="2 3" key="1">
    <citation type="submission" date="2020-09" db="EMBL/GenBank/DDBJ databases">
        <title>Methylomonas albis sp. nov. and Methylomonas fluvii sp. nov.: Two cold-adapted methanotrophs from the River Elbe and an amended description of Methylovulum psychrotolerans strain Eb1.</title>
        <authorList>
            <person name="Bussmann I.K."/>
            <person name="Klings K.-W."/>
            <person name="Warnstedt J."/>
            <person name="Hoppert M."/>
            <person name="Saborowski A."/>
            <person name="Horn F."/>
            <person name="Liebner S."/>
        </authorList>
    </citation>
    <scope>NUCLEOTIDE SEQUENCE [LARGE SCALE GENOMIC DNA]</scope>
    <source>
        <strain evidence="2 3">EbA</strain>
    </source>
</reference>
<keyword evidence="1" id="KW-0812">Transmembrane</keyword>
<sequence length="116" mass="12724">MAEKFSRTLRFAGVAIRGFHDGCSNALLIRAILVQFSRILVASGANFPVSPHARTLQIQKNQGIGYLASTLLYLSCVVTPICSHVWTWRSGWSTLFGWSGRIFLSAINQSLSVLPA</sequence>
<evidence type="ECO:0000313" key="2">
    <source>
        <dbReference type="EMBL" id="MBD9355385.1"/>
    </source>
</evidence>